<comment type="caution">
    <text evidence="1">The sequence shown here is derived from an EMBL/GenBank/DDBJ whole genome shotgun (WGS) entry which is preliminary data.</text>
</comment>
<evidence type="ECO:0000313" key="1">
    <source>
        <dbReference type="EMBL" id="MBD8524307.1"/>
    </source>
</evidence>
<dbReference type="InterPro" id="IPR014541">
    <property type="entry name" value="Amdntrnsf_FN0238"/>
</dbReference>
<keyword evidence="2" id="KW-1185">Reference proteome</keyword>
<proteinExistence type="predicted"/>
<dbReference type="AlphaFoldDB" id="A0AAW3ZGM6"/>
<dbReference type="Proteomes" id="UP000613768">
    <property type="component" value="Unassembled WGS sequence"/>
</dbReference>
<name>A0AAW3ZGM6_9GAMM</name>
<dbReference type="PANTHER" id="PTHR43224:SF1">
    <property type="entry name" value="AMIDINOTRANSFERASE"/>
    <property type="match status" value="1"/>
</dbReference>
<dbReference type="Pfam" id="PF19420">
    <property type="entry name" value="DDAH_eukar"/>
    <property type="match status" value="1"/>
</dbReference>
<dbReference type="RefSeq" id="WP_192027647.1">
    <property type="nucleotide sequence ID" value="NZ_JACYTR010000001.1"/>
</dbReference>
<organism evidence="1 2">
    <name type="scientific">Pseudomarimonas arenosa</name>
    <dbReference type="NCBI Taxonomy" id="2774145"/>
    <lineage>
        <taxon>Bacteria</taxon>
        <taxon>Pseudomonadati</taxon>
        <taxon>Pseudomonadota</taxon>
        <taxon>Gammaproteobacteria</taxon>
        <taxon>Lysobacterales</taxon>
        <taxon>Lysobacteraceae</taxon>
        <taxon>Pseudomarimonas</taxon>
    </lineage>
</organism>
<dbReference type="PANTHER" id="PTHR43224">
    <property type="entry name" value="AMIDINOTRANSFERASE"/>
    <property type="match status" value="1"/>
</dbReference>
<gene>
    <name evidence="1" type="ORF">IFO71_00995</name>
</gene>
<evidence type="ECO:0000313" key="2">
    <source>
        <dbReference type="Proteomes" id="UP000613768"/>
    </source>
</evidence>
<dbReference type="EMBL" id="JACYTR010000001">
    <property type="protein sequence ID" value="MBD8524307.1"/>
    <property type="molecule type" value="Genomic_DNA"/>
</dbReference>
<reference evidence="1 2" key="1">
    <citation type="submission" date="2020-09" db="EMBL/GenBank/DDBJ databases">
        <title>Pseudoxanthomonas sp. CAU 1598 isolated from sand of Yaerae Beach.</title>
        <authorList>
            <person name="Kim W."/>
        </authorList>
    </citation>
    <scope>NUCLEOTIDE SEQUENCE [LARGE SCALE GENOMIC DNA]</scope>
    <source>
        <strain evidence="1 2">CAU 1598</strain>
    </source>
</reference>
<dbReference type="SUPFAM" id="SSF55909">
    <property type="entry name" value="Pentein"/>
    <property type="match status" value="1"/>
</dbReference>
<accession>A0AAW3ZGM6</accession>
<sequence length="305" mass="32799">MLIEQPSQWARCAAQFAPSQAACARAAFLVTPQGFAIAAESQHDNVYMLSGQVDSERALAQHRALQAALAERLPVIAFPGHADTPDAVFPNNVFATAQVDGRGRLLIGSMRHPVRQREAERADIPRFFSEVMGYELLDLRQRPGLTELTGTLVIDRSRGLGFAGLSPRCDRQGVATMADAFALNACFAFALQDDEYHTNVVLSVLAGRAVVGCPAAFQNERDWQAIADTYGGQVIELDAAEKAGFAGNCIALDGERVWMSERAADGLRPASRAAFERAGFAIGAVALDEIERAGGSLRCCVAEIF</sequence>
<protein>
    <submittedName>
        <fullName evidence="1">Amidinotransferase</fullName>
    </submittedName>
</protein>
<dbReference type="Gene3D" id="3.75.10.10">
    <property type="entry name" value="L-arginine/glycine Amidinotransferase, Chain A"/>
    <property type="match status" value="1"/>
</dbReference>